<evidence type="ECO:0000256" key="1">
    <source>
        <dbReference type="SAM" id="MobiDB-lite"/>
    </source>
</evidence>
<reference evidence="3" key="1">
    <citation type="journal article" date="2014" name="Genome Announc.">
        <title>Genome sequence and annotation of Acremonium chrysogenum, producer of the beta-lactam antibiotic cephalosporin C.</title>
        <authorList>
            <person name="Terfehr D."/>
            <person name="Dahlmann T.A."/>
            <person name="Specht T."/>
            <person name="Zadra I."/>
            <person name="Kuernsteiner H."/>
            <person name="Kueck U."/>
        </authorList>
    </citation>
    <scope>NUCLEOTIDE SEQUENCE [LARGE SCALE GENOMIC DNA]</scope>
    <source>
        <strain evidence="3">ATCC 11550 / CBS 779.69 / DSM 880 / IAM 14645 / JCM 23072 / IMI 49137</strain>
    </source>
</reference>
<feature type="region of interest" description="Disordered" evidence="1">
    <location>
        <begin position="145"/>
        <end position="188"/>
    </location>
</feature>
<evidence type="ECO:0000313" key="2">
    <source>
        <dbReference type="EMBL" id="KFH43473.1"/>
    </source>
</evidence>
<keyword evidence="3" id="KW-1185">Reference proteome</keyword>
<organism evidence="2 3">
    <name type="scientific">Hapsidospora chrysogenum (strain ATCC 11550 / CBS 779.69 / DSM 880 / IAM 14645 / JCM 23072 / IMI 49137)</name>
    <name type="common">Acremonium chrysogenum</name>
    <dbReference type="NCBI Taxonomy" id="857340"/>
    <lineage>
        <taxon>Eukaryota</taxon>
        <taxon>Fungi</taxon>
        <taxon>Dikarya</taxon>
        <taxon>Ascomycota</taxon>
        <taxon>Pezizomycotina</taxon>
        <taxon>Sordariomycetes</taxon>
        <taxon>Hypocreomycetidae</taxon>
        <taxon>Hypocreales</taxon>
        <taxon>Bionectriaceae</taxon>
        <taxon>Hapsidospora</taxon>
    </lineage>
</organism>
<feature type="compositionally biased region" description="Acidic residues" evidence="1">
    <location>
        <begin position="151"/>
        <end position="171"/>
    </location>
</feature>
<name>A0A086T291_HAPC1</name>
<dbReference type="AlphaFoldDB" id="A0A086T291"/>
<dbReference type="EMBL" id="JPKY01000068">
    <property type="protein sequence ID" value="KFH43473.1"/>
    <property type="molecule type" value="Genomic_DNA"/>
</dbReference>
<sequence length="188" mass="20996">MAVKPTLPLRTLLAKNVVAARPDILCRSGNNRSAKCSFCVAMRRPCFLFPPCDIRDVAARYQEELLKERPDEAILALLQPAASAAVGRGDSSKNDVQYTAALQHVREMEEQRSRPTESNELELPQVAEEVAWLRKEVAALREDLEALREVEGEEEEGEDHDGGDSGEDGGSENEKVKKRHWTVYLHGD</sequence>
<gene>
    <name evidence="2" type="ORF">ACRE_057660</name>
</gene>
<protein>
    <submittedName>
        <fullName evidence="2">Uncharacterized protein</fullName>
    </submittedName>
</protein>
<accession>A0A086T291</accession>
<dbReference type="Proteomes" id="UP000029964">
    <property type="component" value="Unassembled WGS sequence"/>
</dbReference>
<comment type="caution">
    <text evidence="2">The sequence shown here is derived from an EMBL/GenBank/DDBJ whole genome shotgun (WGS) entry which is preliminary data.</text>
</comment>
<evidence type="ECO:0000313" key="3">
    <source>
        <dbReference type="Proteomes" id="UP000029964"/>
    </source>
</evidence>
<dbReference type="HOGENOM" id="CLU_1440655_0_0_1"/>
<proteinExistence type="predicted"/>